<name>A0A6J7MG29_9ZZZZ</name>
<dbReference type="Pfam" id="PF00107">
    <property type="entry name" value="ADH_zinc_N"/>
    <property type="match status" value="1"/>
</dbReference>
<dbReference type="InterPro" id="IPR013154">
    <property type="entry name" value="ADH-like_N"/>
</dbReference>
<dbReference type="PANTHER" id="PTHR43401">
    <property type="entry name" value="L-THREONINE 3-DEHYDROGENASE"/>
    <property type="match status" value="1"/>
</dbReference>
<dbReference type="Gene3D" id="3.40.50.720">
    <property type="entry name" value="NAD(P)-binding Rossmann-like Domain"/>
    <property type="match status" value="1"/>
</dbReference>
<dbReference type="InterPro" id="IPR002328">
    <property type="entry name" value="ADH_Zn_CS"/>
</dbReference>
<dbReference type="EMBL" id="CAFBOJ010000052">
    <property type="protein sequence ID" value="CAB4978755.1"/>
    <property type="molecule type" value="Genomic_DNA"/>
</dbReference>
<dbReference type="Pfam" id="PF08240">
    <property type="entry name" value="ADH_N"/>
    <property type="match status" value="1"/>
</dbReference>
<reference evidence="7" key="1">
    <citation type="submission" date="2020-05" db="EMBL/GenBank/DDBJ databases">
        <authorList>
            <person name="Chiriac C."/>
            <person name="Salcher M."/>
            <person name="Ghai R."/>
            <person name="Kavagutti S V."/>
        </authorList>
    </citation>
    <scope>NUCLEOTIDE SEQUENCE</scope>
</reference>
<dbReference type="PROSITE" id="PS00059">
    <property type="entry name" value="ADH_ZINC"/>
    <property type="match status" value="1"/>
</dbReference>
<protein>
    <submittedName>
        <fullName evidence="7">Unannotated protein</fullName>
    </submittedName>
</protein>
<evidence type="ECO:0000259" key="4">
    <source>
        <dbReference type="SMART" id="SM00829"/>
    </source>
</evidence>
<accession>A0A6J7MG29</accession>
<dbReference type="SUPFAM" id="SSF50129">
    <property type="entry name" value="GroES-like"/>
    <property type="match status" value="1"/>
</dbReference>
<keyword evidence="3" id="KW-0560">Oxidoreductase</keyword>
<feature type="domain" description="Enoyl reductase (ER)" evidence="4">
    <location>
        <begin position="8"/>
        <end position="331"/>
    </location>
</feature>
<evidence type="ECO:0000256" key="3">
    <source>
        <dbReference type="ARBA" id="ARBA00023002"/>
    </source>
</evidence>
<dbReference type="EMBL" id="CAFAZX010000084">
    <property type="protein sequence ID" value="CAB4844978.1"/>
    <property type="molecule type" value="Genomic_DNA"/>
</dbReference>
<evidence type="ECO:0000313" key="5">
    <source>
        <dbReference type="EMBL" id="CAB4694408.1"/>
    </source>
</evidence>
<dbReference type="InterPro" id="IPR020843">
    <property type="entry name" value="ER"/>
</dbReference>
<dbReference type="GO" id="GO:0016491">
    <property type="term" value="F:oxidoreductase activity"/>
    <property type="evidence" value="ECO:0007669"/>
    <property type="project" value="UniProtKB-KW"/>
</dbReference>
<dbReference type="SUPFAM" id="SSF51735">
    <property type="entry name" value="NAD(P)-binding Rossmann-fold domains"/>
    <property type="match status" value="1"/>
</dbReference>
<evidence type="ECO:0000313" key="7">
    <source>
        <dbReference type="EMBL" id="CAB4978755.1"/>
    </source>
</evidence>
<dbReference type="Gene3D" id="3.90.180.10">
    <property type="entry name" value="Medium-chain alcohol dehydrogenases, catalytic domain"/>
    <property type="match status" value="1"/>
</dbReference>
<dbReference type="AlphaFoldDB" id="A0A6J7MG29"/>
<dbReference type="InterPro" id="IPR011032">
    <property type="entry name" value="GroES-like_sf"/>
</dbReference>
<dbReference type="SMART" id="SM00829">
    <property type="entry name" value="PKS_ER"/>
    <property type="match status" value="1"/>
</dbReference>
<organism evidence="7">
    <name type="scientific">freshwater metagenome</name>
    <dbReference type="NCBI Taxonomy" id="449393"/>
    <lineage>
        <taxon>unclassified sequences</taxon>
        <taxon>metagenomes</taxon>
        <taxon>ecological metagenomes</taxon>
    </lineage>
</organism>
<dbReference type="EMBL" id="CAEZYB010000005">
    <property type="protein sequence ID" value="CAB4694408.1"/>
    <property type="molecule type" value="Genomic_DNA"/>
</dbReference>
<sequence>MLALKTSGNGKLELVEESIPVLGMGQVLIQPVAVGICATDLEITHGTIDPAYVNYPITIGHEWSGVVVECGEGVKRINIGDRVVVQGIIPCEKCRECKGGHTNRCEVYDEYGFTRNGAASSAVCAQEHLVHVLTAKTSDESGALVEPAAVVTTGLLKANPSDNARILVIGDGTIGLLSAKLARAWKPSKVDLVGLRPEQGPLVAQADVDTFFLTSDVNDEKYDLVIEASGSKSGFEMSMTKMIRGGTLLVLGLIGHQETIPLAVDDLVNGDFTMYGSFGYTSKAWAKTVELLNSGELDLTFLVTHKFPLTQWELGVDALLNAPAPRGKVLLLP</sequence>
<evidence type="ECO:0000313" key="8">
    <source>
        <dbReference type="EMBL" id="CAB5047970.1"/>
    </source>
</evidence>
<dbReference type="InterPro" id="IPR036291">
    <property type="entry name" value="NAD(P)-bd_dom_sf"/>
</dbReference>
<proteinExistence type="predicted"/>
<dbReference type="InterPro" id="IPR013149">
    <property type="entry name" value="ADH-like_C"/>
</dbReference>
<dbReference type="EMBL" id="CAFBQK010000027">
    <property type="protein sequence ID" value="CAB5047970.1"/>
    <property type="molecule type" value="Genomic_DNA"/>
</dbReference>
<dbReference type="EMBL" id="CAFBRB010000014">
    <property type="protein sequence ID" value="CAB5072019.1"/>
    <property type="molecule type" value="Genomic_DNA"/>
</dbReference>
<keyword evidence="1" id="KW-0479">Metal-binding</keyword>
<dbReference type="PANTHER" id="PTHR43401:SF2">
    <property type="entry name" value="L-THREONINE 3-DEHYDROGENASE"/>
    <property type="match status" value="1"/>
</dbReference>
<keyword evidence="2" id="KW-0862">Zinc</keyword>
<dbReference type="InterPro" id="IPR050129">
    <property type="entry name" value="Zn_alcohol_dh"/>
</dbReference>
<evidence type="ECO:0000313" key="6">
    <source>
        <dbReference type="EMBL" id="CAB4844978.1"/>
    </source>
</evidence>
<evidence type="ECO:0000256" key="1">
    <source>
        <dbReference type="ARBA" id="ARBA00022723"/>
    </source>
</evidence>
<evidence type="ECO:0000313" key="9">
    <source>
        <dbReference type="EMBL" id="CAB5072019.1"/>
    </source>
</evidence>
<dbReference type="GO" id="GO:0008270">
    <property type="term" value="F:zinc ion binding"/>
    <property type="evidence" value="ECO:0007669"/>
    <property type="project" value="InterPro"/>
</dbReference>
<evidence type="ECO:0000256" key="2">
    <source>
        <dbReference type="ARBA" id="ARBA00022833"/>
    </source>
</evidence>
<gene>
    <name evidence="5" type="ORF">UFOPK2646_00095</name>
    <name evidence="6" type="ORF">UFOPK3241_01199</name>
    <name evidence="7" type="ORF">UFOPK3937_00608</name>
    <name evidence="8" type="ORF">UFOPK4265_00348</name>
    <name evidence="9" type="ORF">UFOPK4401_00260</name>
</gene>